<dbReference type="InterPro" id="IPR035901">
    <property type="entry name" value="GIY-YIG_endonuc_sf"/>
</dbReference>
<dbReference type="KEGG" id="cbae:COR50_14715"/>
<accession>A0A291QWH2</accession>
<protein>
    <submittedName>
        <fullName evidence="1">LuxR family transcriptional regulator</fullName>
    </submittedName>
</protein>
<dbReference type="OrthoDB" id="9134286at2"/>
<sequence length="114" mass="13388">MNKEKRKILREQFTSIKPTMGVLTVTNTRNNKLYVEGSINIEALINRTLFMLNSGQFELVALQNDWLEFGQDAFVFEQPVIIKHEEDKIINYRKEVERAEVLLKEQLKGKAELY</sequence>
<dbReference type="RefSeq" id="WP_098194690.1">
    <property type="nucleotide sequence ID" value="NZ_CP023777.1"/>
</dbReference>
<evidence type="ECO:0000313" key="1">
    <source>
        <dbReference type="EMBL" id="ATL48316.1"/>
    </source>
</evidence>
<gene>
    <name evidence="1" type="ORF">COR50_14715</name>
</gene>
<reference evidence="1 2" key="1">
    <citation type="submission" date="2017-10" db="EMBL/GenBank/DDBJ databases">
        <title>Paenichitinophaga pekingensis gen. nov., sp. nov., isolated from activated sludge.</title>
        <authorList>
            <person name="Jin D."/>
            <person name="Kong X."/>
            <person name="Deng Y."/>
            <person name="Bai Z."/>
        </authorList>
    </citation>
    <scope>NUCLEOTIDE SEQUENCE [LARGE SCALE GENOMIC DNA]</scope>
    <source>
        <strain evidence="1 2">13</strain>
    </source>
</reference>
<keyword evidence="2" id="KW-1185">Reference proteome</keyword>
<organism evidence="1 2">
    <name type="scientific">Chitinophaga caeni</name>
    <dbReference type="NCBI Taxonomy" id="2029983"/>
    <lineage>
        <taxon>Bacteria</taxon>
        <taxon>Pseudomonadati</taxon>
        <taxon>Bacteroidota</taxon>
        <taxon>Chitinophagia</taxon>
        <taxon>Chitinophagales</taxon>
        <taxon>Chitinophagaceae</taxon>
        <taxon>Chitinophaga</taxon>
    </lineage>
</organism>
<dbReference type="EMBL" id="CP023777">
    <property type="protein sequence ID" value="ATL48316.1"/>
    <property type="molecule type" value="Genomic_DNA"/>
</dbReference>
<name>A0A291QWH2_9BACT</name>
<dbReference type="Proteomes" id="UP000220133">
    <property type="component" value="Chromosome"/>
</dbReference>
<proteinExistence type="predicted"/>
<dbReference type="CDD" id="cd10451">
    <property type="entry name" value="GIY-YIG_LuxR_like"/>
    <property type="match status" value="1"/>
</dbReference>
<evidence type="ECO:0000313" key="2">
    <source>
        <dbReference type="Proteomes" id="UP000220133"/>
    </source>
</evidence>
<dbReference type="Gene3D" id="3.40.1440.10">
    <property type="entry name" value="GIY-YIG endonuclease"/>
    <property type="match status" value="1"/>
</dbReference>
<dbReference type="AlphaFoldDB" id="A0A291QWH2"/>